<name>A0AAN6ZSH8_9PEZI</name>
<gene>
    <name evidence="2" type="ORF">C8A00DRAFT_46335</name>
</gene>
<comment type="caution">
    <text evidence="2">The sequence shown here is derived from an EMBL/GenBank/DDBJ whole genome shotgun (WGS) entry which is preliminary data.</text>
</comment>
<dbReference type="Proteomes" id="UP001302745">
    <property type="component" value="Unassembled WGS sequence"/>
</dbReference>
<dbReference type="PANTHER" id="PTHR42057:SF2">
    <property type="entry name" value="F-BOX DOMAIN PROTEIN (AFU_ORTHOLOGUE AFUA_4G00200)-RELATED"/>
    <property type="match status" value="1"/>
</dbReference>
<sequence length="495" mass="57069">MDISDIPPEVLSLTLGQLFEYQCEDDPESPIHYGHLRNARLVCRQWNKLATAHLFRTLTLDAEPENGMWSWKHMPWSHIVNSETIQRVAQNIVICSHPEDLEEDDDASDVEGGATEDDDDDDSGRFGVAVNGIAKLPNLKSLQICFAEKCQGARDTSEWWEDDEETESISHRLQTLKTVFGAIRKRRAAVDKDNRTSIIRSLTLKNLQNIPIPEFTSSDLYKDVMKDINELHLMIAHDYNEHGPDQDLDRIERQTYEPYLQKELLPPLAHQLRSLTLTFRECWGVIPAYFDGKGLVFPNLRTLTLGEFVIGHHDQFDWVLAQKSLKTLRLDRCFIVSYLRVMNEQWDEWRVPTHDWHEYPEGSFGFTEGDHTLGFSGTWETVYDRIREGLPKLREFCSVHHEHHNTFDRRESMGASLSKLRYLTFDSGSCPSPWIEAEDNSGTMLFGNNDPAVCPRDATESERYVARKSLNRAEETELGDTRAFEDLLWAVRGRG</sequence>
<accession>A0AAN6ZSH8</accession>
<evidence type="ECO:0000313" key="3">
    <source>
        <dbReference type="Proteomes" id="UP001302745"/>
    </source>
</evidence>
<dbReference type="PANTHER" id="PTHR42057">
    <property type="entry name" value="F-BOX DOMAIN PROTEIN (AFU_ORTHOLOGUE AFUA_4G00200)"/>
    <property type="match status" value="1"/>
</dbReference>
<reference evidence="2" key="1">
    <citation type="journal article" date="2023" name="Mol. Phylogenet. Evol.">
        <title>Genome-scale phylogeny and comparative genomics of the fungal order Sordariales.</title>
        <authorList>
            <person name="Hensen N."/>
            <person name="Bonometti L."/>
            <person name="Westerberg I."/>
            <person name="Brannstrom I.O."/>
            <person name="Guillou S."/>
            <person name="Cros-Aarteil S."/>
            <person name="Calhoun S."/>
            <person name="Haridas S."/>
            <person name="Kuo A."/>
            <person name="Mondo S."/>
            <person name="Pangilinan J."/>
            <person name="Riley R."/>
            <person name="LaButti K."/>
            <person name="Andreopoulos B."/>
            <person name="Lipzen A."/>
            <person name="Chen C."/>
            <person name="Yan M."/>
            <person name="Daum C."/>
            <person name="Ng V."/>
            <person name="Clum A."/>
            <person name="Steindorff A."/>
            <person name="Ohm R.A."/>
            <person name="Martin F."/>
            <person name="Silar P."/>
            <person name="Natvig D.O."/>
            <person name="Lalanne C."/>
            <person name="Gautier V."/>
            <person name="Ament-Velasquez S.L."/>
            <person name="Kruys A."/>
            <person name="Hutchinson M.I."/>
            <person name="Powell A.J."/>
            <person name="Barry K."/>
            <person name="Miller A.N."/>
            <person name="Grigoriev I.V."/>
            <person name="Debuchy R."/>
            <person name="Gladieux P."/>
            <person name="Hiltunen Thoren M."/>
            <person name="Johannesson H."/>
        </authorList>
    </citation>
    <scope>NUCLEOTIDE SEQUENCE</scope>
    <source>
        <strain evidence="2">CBS 538.74</strain>
    </source>
</reference>
<feature type="compositionally biased region" description="Acidic residues" evidence="1">
    <location>
        <begin position="100"/>
        <end position="122"/>
    </location>
</feature>
<keyword evidence="3" id="KW-1185">Reference proteome</keyword>
<evidence type="ECO:0000256" key="1">
    <source>
        <dbReference type="SAM" id="MobiDB-lite"/>
    </source>
</evidence>
<feature type="region of interest" description="Disordered" evidence="1">
    <location>
        <begin position="100"/>
        <end position="126"/>
    </location>
</feature>
<evidence type="ECO:0000313" key="2">
    <source>
        <dbReference type="EMBL" id="KAK4150230.1"/>
    </source>
</evidence>
<reference evidence="2" key="2">
    <citation type="submission" date="2023-05" db="EMBL/GenBank/DDBJ databases">
        <authorList>
            <consortium name="Lawrence Berkeley National Laboratory"/>
            <person name="Steindorff A."/>
            <person name="Hensen N."/>
            <person name="Bonometti L."/>
            <person name="Westerberg I."/>
            <person name="Brannstrom I.O."/>
            <person name="Guillou S."/>
            <person name="Cros-Aarteil S."/>
            <person name="Calhoun S."/>
            <person name="Haridas S."/>
            <person name="Kuo A."/>
            <person name="Mondo S."/>
            <person name="Pangilinan J."/>
            <person name="Riley R."/>
            <person name="Labutti K."/>
            <person name="Andreopoulos B."/>
            <person name="Lipzen A."/>
            <person name="Chen C."/>
            <person name="Yanf M."/>
            <person name="Daum C."/>
            <person name="Ng V."/>
            <person name="Clum A."/>
            <person name="Ohm R."/>
            <person name="Martin F."/>
            <person name="Silar P."/>
            <person name="Natvig D."/>
            <person name="Lalanne C."/>
            <person name="Gautier V."/>
            <person name="Ament-Velasquez S.L."/>
            <person name="Kruys A."/>
            <person name="Hutchinson M.I."/>
            <person name="Powell A.J."/>
            <person name="Barry K."/>
            <person name="Miller A.N."/>
            <person name="Grigoriev I.V."/>
            <person name="Debuchy R."/>
            <person name="Gladieux P."/>
            <person name="Thoren M.H."/>
            <person name="Johannesson H."/>
        </authorList>
    </citation>
    <scope>NUCLEOTIDE SEQUENCE</scope>
    <source>
        <strain evidence="2">CBS 538.74</strain>
    </source>
</reference>
<dbReference type="EMBL" id="MU857087">
    <property type="protein sequence ID" value="KAK4150230.1"/>
    <property type="molecule type" value="Genomic_DNA"/>
</dbReference>
<proteinExistence type="predicted"/>
<organism evidence="2 3">
    <name type="scientific">Chaetomidium leptoderma</name>
    <dbReference type="NCBI Taxonomy" id="669021"/>
    <lineage>
        <taxon>Eukaryota</taxon>
        <taxon>Fungi</taxon>
        <taxon>Dikarya</taxon>
        <taxon>Ascomycota</taxon>
        <taxon>Pezizomycotina</taxon>
        <taxon>Sordariomycetes</taxon>
        <taxon>Sordariomycetidae</taxon>
        <taxon>Sordariales</taxon>
        <taxon>Chaetomiaceae</taxon>
        <taxon>Chaetomidium</taxon>
    </lineage>
</organism>
<protein>
    <recommendedName>
        <fullName evidence="4">F-box domain-containing protein</fullName>
    </recommendedName>
</protein>
<evidence type="ECO:0008006" key="4">
    <source>
        <dbReference type="Google" id="ProtNLM"/>
    </source>
</evidence>
<dbReference type="AlphaFoldDB" id="A0AAN6ZSH8"/>